<dbReference type="InterPro" id="IPR019356">
    <property type="entry name" value="Menorin_dom"/>
</dbReference>
<feature type="compositionally biased region" description="Low complexity" evidence="7">
    <location>
        <begin position="833"/>
        <end position="850"/>
    </location>
</feature>
<evidence type="ECO:0000256" key="6">
    <source>
        <dbReference type="PROSITE-ProRule" id="PRU00205"/>
    </source>
</evidence>
<comment type="subcellular location">
    <subcellularLocation>
        <location evidence="1">Membrane</location>
        <topology evidence="1">Multi-pass membrane protein</topology>
    </subcellularLocation>
</comment>
<feature type="transmembrane region" description="Helical" evidence="8">
    <location>
        <begin position="783"/>
        <end position="804"/>
    </location>
</feature>
<feature type="transmembrane region" description="Helical" evidence="8">
    <location>
        <begin position="683"/>
        <end position="703"/>
    </location>
</feature>
<feature type="compositionally biased region" description="Low complexity" evidence="7">
    <location>
        <begin position="873"/>
        <end position="892"/>
    </location>
</feature>
<evidence type="ECO:0000256" key="2">
    <source>
        <dbReference type="ARBA" id="ARBA00022692"/>
    </source>
</evidence>
<reference evidence="11" key="1">
    <citation type="submission" date="2024-02" db="UniProtKB">
        <authorList>
            <consortium name="WormBaseParasite"/>
        </authorList>
    </citation>
    <scope>IDENTIFICATION</scope>
</reference>
<dbReference type="WBParaSite" id="TCONS_00003504.p1">
    <property type="protein sequence ID" value="TCONS_00003504.p1"/>
    <property type="gene ID" value="XLOC_003250"/>
</dbReference>
<feature type="domain" description="TLC" evidence="9">
    <location>
        <begin position="614"/>
        <end position="811"/>
    </location>
</feature>
<feature type="transmembrane region" description="Helical" evidence="8">
    <location>
        <begin position="709"/>
        <end position="726"/>
    </location>
</feature>
<accession>A0AAF5CZ66</accession>
<evidence type="ECO:0000313" key="11">
    <source>
        <dbReference type="WBParaSite" id="TCONS_00003504.p1"/>
    </source>
</evidence>
<name>A0AAF5CZ66_STRER</name>
<comment type="similarity">
    <text evidence="5">Belongs to the menorin family.</text>
</comment>
<evidence type="ECO:0000256" key="3">
    <source>
        <dbReference type="ARBA" id="ARBA00022989"/>
    </source>
</evidence>
<evidence type="ECO:0000256" key="1">
    <source>
        <dbReference type="ARBA" id="ARBA00004141"/>
    </source>
</evidence>
<dbReference type="GO" id="GO:0016020">
    <property type="term" value="C:membrane"/>
    <property type="evidence" value="ECO:0007669"/>
    <property type="project" value="UniProtKB-SubCell"/>
</dbReference>
<dbReference type="InterPro" id="IPR057489">
    <property type="entry name" value="Menorin_C"/>
</dbReference>
<dbReference type="InterPro" id="IPR006634">
    <property type="entry name" value="TLC-dom"/>
</dbReference>
<feature type="region of interest" description="Disordered" evidence="7">
    <location>
        <begin position="824"/>
        <end position="850"/>
    </location>
</feature>
<feature type="transmembrane region" description="Helical" evidence="8">
    <location>
        <begin position="747"/>
        <end position="771"/>
    </location>
</feature>
<evidence type="ECO:0000256" key="8">
    <source>
        <dbReference type="SAM" id="Phobius"/>
    </source>
</evidence>
<protein>
    <submittedName>
        <fullName evidence="11">TLC domain-containing protein</fullName>
    </submittedName>
</protein>
<evidence type="ECO:0000256" key="4">
    <source>
        <dbReference type="ARBA" id="ARBA00023136"/>
    </source>
</evidence>
<keyword evidence="2 6" id="KW-0812">Transmembrane</keyword>
<proteinExistence type="inferred from homology"/>
<dbReference type="AlphaFoldDB" id="A0AAF5CZ66"/>
<organism evidence="10 11">
    <name type="scientific">Strongyloides stercoralis</name>
    <name type="common">Threadworm</name>
    <dbReference type="NCBI Taxonomy" id="6248"/>
    <lineage>
        <taxon>Eukaryota</taxon>
        <taxon>Metazoa</taxon>
        <taxon>Ecdysozoa</taxon>
        <taxon>Nematoda</taxon>
        <taxon>Chromadorea</taxon>
        <taxon>Rhabditida</taxon>
        <taxon>Tylenchina</taxon>
        <taxon>Panagrolaimomorpha</taxon>
        <taxon>Strongyloidoidea</taxon>
        <taxon>Strongyloididae</taxon>
        <taxon>Strongyloides</taxon>
    </lineage>
</organism>
<evidence type="ECO:0000256" key="7">
    <source>
        <dbReference type="SAM" id="MobiDB-lite"/>
    </source>
</evidence>
<dbReference type="PANTHER" id="PTHR21184">
    <property type="entry name" value="MENORIN (DENDRITIC BRANCHING PROTEIN)"/>
    <property type="match status" value="1"/>
</dbReference>
<dbReference type="PROSITE" id="PS50922">
    <property type="entry name" value="TLC"/>
    <property type="match status" value="1"/>
</dbReference>
<keyword evidence="3 8" id="KW-1133">Transmembrane helix</keyword>
<dbReference type="Proteomes" id="UP000035681">
    <property type="component" value="Unplaced"/>
</dbReference>
<dbReference type="PANTHER" id="PTHR21184:SF6">
    <property type="entry name" value="CONSERVED PLASMA MEMBRANE PROTEIN"/>
    <property type="match status" value="1"/>
</dbReference>
<dbReference type="SMART" id="SM00724">
    <property type="entry name" value="TLC"/>
    <property type="match status" value="1"/>
</dbReference>
<dbReference type="Pfam" id="PF10223">
    <property type="entry name" value="Menorin_N"/>
    <property type="match status" value="1"/>
</dbReference>
<feature type="region of interest" description="Disordered" evidence="7">
    <location>
        <begin position="871"/>
        <end position="898"/>
    </location>
</feature>
<evidence type="ECO:0000259" key="9">
    <source>
        <dbReference type="PROSITE" id="PS50922"/>
    </source>
</evidence>
<dbReference type="GO" id="GO:0005615">
    <property type="term" value="C:extracellular space"/>
    <property type="evidence" value="ECO:0007669"/>
    <property type="project" value="TreeGrafter"/>
</dbReference>
<evidence type="ECO:0000313" key="10">
    <source>
        <dbReference type="Proteomes" id="UP000035681"/>
    </source>
</evidence>
<feature type="transmembrane region" description="Helical" evidence="8">
    <location>
        <begin position="654"/>
        <end position="671"/>
    </location>
</feature>
<sequence>MKVLLSLSRSPLQPSKLIYIAVIFLFFGKYSIIKGVQHQNKQLNNDHGMSFNDWIKEVHLNNKDLIDHSKIAEGEVLLFKTRKFRHRAIPIMKNTSYPDHLRFNDALTFKEWLKEMSPLGKALKVTLKNTEVVKPVLQHLYATNHLIKSPIILHANIFRSQRSLEKPVDSYTLIKNAHKYVPNAAISIGWTKQSEDDRDKSIQYTNNLDWGHTFKILSYLNSVNYQPIILTIKLSDALASSDQILFLLGQNRPFYVLIYSKPDEAIHNITVLQNFLKYARQNGNVIFDLPTEYRDLVTQLNDKPIQMTINRDDWHIINHPSPYGVNSQVVTSNRGIAFIGETKSFVILNRTNFDISYPSRQKITGKIHFLPKKNFNNNDYDVSGMEIILLDNPHKSPGKISLTETSKLRNSVTIFIGVDGDVSISNSPKSKKIYDGSAVGKVPRMRCYAFELTDKGWRVDLAVWTEDCHLNENKKLIPSNNIYETFIQLETPLSKSRKLRNIIIGKRGGEDVDFILEKASYNGISSLIKKKVKLSSFIMMDSKKINDNIVDPTDRGYIIALIASTFISFTFFKLTAFLGKWYFYRKTSFLMTNYFENKEKCIQSGKHQQHIEDNKKWRYVNDYVSLLCSTMCTLFVIIFFTIYFNNNVYFPNVYYKPMGYFFTGIVGYIIYDTTELVSNEISIRVFFLIIHHVLFGLGCMYPILTRKFGGLVIIGLIMECNSIFLHSRTLLKCNGIKTEEMKYKMLALLNILTFLLCRIGVNIYMCAYCVINFDNLDPEQRVILPTVIYGLMVINIVLFYKLLVADKFIKLGKKQLINDGFDASNSSSGTDVTTSETSKGVTTNTTTTNDSDYSISSDARTVILPLSEYTIPSTNSNYSSTTPSTDSTSKETTYPKKK</sequence>
<keyword evidence="10" id="KW-1185">Reference proteome</keyword>
<dbReference type="Pfam" id="PF03798">
    <property type="entry name" value="TRAM_LAG1_CLN8"/>
    <property type="match status" value="1"/>
</dbReference>
<dbReference type="Pfam" id="PF25161">
    <property type="entry name" value="Menorin_C"/>
    <property type="match status" value="1"/>
</dbReference>
<evidence type="ECO:0000256" key="5">
    <source>
        <dbReference type="ARBA" id="ARBA00044953"/>
    </source>
</evidence>
<feature type="transmembrane region" description="Helical" evidence="8">
    <location>
        <begin position="557"/>
        <end position="583"/>
    </location>
</feature>
<keyword evidence="4 6" id="KW-0472">Membrane</keyword>
<feature type="transmembrane region" description="Helical" evidence="8">
    <location>
        <begin position="623"/>
        <end position="642"/>
    </location>
</feature>